<feature type="region of interest" description="Disordered" evidence="1">
    <location>
        <begin position="1"/>
        <end position="26"/>
    </location>
</feature>
<evidence type="ECO:0000313" key="2">
    <source>
        <dbReference type="EMBL" id="ORA38083.1"/>
    </source>
</evidence>
<gene>
    <name evidence="2" type="ORF">BST13_05660</name>
</gene>
<comment type="caution">
    <text evidence="2">The sequence shown here is derived from an EMBL/GenBank/DDBJ whole genome shotgun (WGS) entry which is preliminary data.</text>
</comment>
<dbReference type="EMBL" id="MVHF01000004">
    <property type="protein sequence ID" value="ORA38083.1"/>
    <property type="molecule type" value="Genomic_DNA"/>
</dbReference>
<organism evidence="2 3">
    <name type="scientific">Mycobacterium aquaticum</name>
    <dbReference type="NCBI Taxonomy" id="1927124"/>
    <lineage>
        <taxon>Bacteria</taxon>
        <taxon>Bacillati</taxon>
        <taxon>Actinomycetota</taxon>
        <taxon>Actinomycetes</taxon>
        <taxon>Mycobacteriales</taxon>
        <taxon>Mycobacteriaceae</taxon>
        <taxon>Mycobacterium</taxon>
    </lineage>
</organism>
<accession>A0A1X0B722</accession>
<dbReference type="Proteomes" id="UP000192448">
    <property type="component" value="Unassembled WGS sequence"/>
</dbReference>
<protein>
    <submittedName>
        <fullName evidence="2">Uncharacterized protein</fullName>
    </submittedName>
</protein>
<reference evidence="2 3" key="1">
    <citation type="submission" date="2017-02" db="EMBL/GenBank/DDBJ databases">
        <title>The new phylogeny of genus Mycobacterium.</title>
        <authorList>
            <person name="Tortoli E."/>
            <person name="Trovato A."/>
            <person name="Cirillo D.M."/>
        </authorList>
    </citation>
    <scope>NUCLEOTIDE SEQUENCE [LARGE SCALE GENOMIC DNA]</scope>
    <source>
        <strain evidence="2 3">RW6</strain>
    </source>
</reference>
<sequence length="85" mass="9504">MSDPAVEAAQRAEQASGWWKSGHSTPWDAGYAVDAAREALRPIRELHRELSVSALDEDAEVEHGMRLVLDNLAPLIYSTEELMER</sequence>
<dbReference type="OrthoDB" id="4758316at2"/>
<keyword evidence="3" id="KW-1185">Reference proteome</keyword>
<dbReference type="STRING" id="1927124.BST13_05660"/>
<evidence type="ECO:0000256" key="1">
    <source>
        <dbReference type="SAM" id="MobiDB-lite"/>
    </source>
</evidence>
<proteinExistence type="predicted"/>
<dbReference type="AlphaFoldDB" id="A0A1X0B722"/>
<dbReference type="RefSeq" id="WP_083161530.1">
    <property type="nucleotide sequence ID" value="NZ_MVHF01000004.1"/>
</dbReference>
<evidence type="ECO:0000313" key="3">
    <source>
        <dbReference type="Proteomes" id="UP000192448"/>
    </source>
</evidence>
<name>A0A1X0B722_9MYCO</name>